<dbReference type="Pfam" id="PF03692">
    <property type="entry name" value="CxxCxxCC"/>
    <property type="match status" value="1"/>
</dbReference>
<dbReference type="AlphaFoldDB" id="A0A1T4N6L4"/>
<dbReference type="STRING" id="225004.SAMN02745152_01134"/>
<protein>
    <submittedName>
        <fullName evidence="1">Putative zinc-or iron-chelating domain-containing protein</fullName>
    </submittedName>
</protein>
<dbReference type="InterPro" id="IPR005358">
    <property type="entry name" value="Puta_zinc/iron-chelating_dom"/>
</dbReference>
<dbReference type="OrthoDB" id="9806610at2"/>
<reference evidence="1 2" key="1">
    <citation type="submission" date="2017-02" db="EMBL/GenBank/DDBJ databases">
        <authorList>
            <person name="Peterson S.W."/>
        </authorList>
    </citation>
    <scope>NUCLEOTIDE SEQUENCE [LARGE SCALE GENOMIC DNA]</scope>
    <source>
        <strain evidence="1 2">ATCC BAA-909</strain>
    </source>
</reference>
<evidence type="ECO:0000313" key="2">
    <source>
        <dbReference type="Proteomes" id="UP000190395"/>
    </source>
</evidence>
<keyword evidence="2" id="KW-1185">Reference proteome</keyword>
<dbReference type="EMBL" id="FUXC01000005">
    <property type="protein sequence ID" value="SJZ74842.1"/>
    <property type="molecule type" value="Genomic_DNA"/>
</dbReference>
<organism evidence="1 2">
    <name type="scientific">Treponema berlinense</name>
    <dbReference type="NCBI Taxonomy" id="225004"/>
    <lineage>
        <taxon>Bacteria</taxon>
        <taxon>Pseudomonadati</taxon>
        <taxon>Spirochaetota</taxon>
        <taxon>Spirochaetia</taxon>
        <taxon>Spirochaetales</taxon>
        <taxon>Treponemataceae</taxon>
        <taxon>Treponema</taxon>
    </lineage>
</organism>
<dbReference type="Proteomes" id="UP000190395">
    <property type="component" value="Unassembled WGS sequence"/>
</dbReference>
<evidence type="ECO:0000313" key="1">
    <source>
        <dbReference type="EMBL" id="SJZ74842.1"/>
    </source>
</evidence>
<proteinExistence type="predicted"/>
<gene>
    <name evidence="1" type="ORF">SAMN02745152_01134</name>
</gene>
<accession>A0A1T4N6L4</accession>
<name>A0A1T4N6L4_9SPIR</name>
<dbReference type="GeneID" id="303367381"/>
<sequence length="214" mass="24693">MMVEKILNQLKGTNEAEIILQMENAYSKIAIEQNKWYEKSSFTCTSGCGECCRNFEPDLLECEALYMAAWLMENQPEIVNKIAEGNFPFEKNKGCPFWNEHNSYHCTIYGGRSCICRLFGGCGSRSKNGKIMFKPCKFYPTEKLSQFKTPLAHKNYMQEEILNIFGTVPPVMSDLMEEVENLNPQDKRTKLIRDSLPETVRRLKWIISMNGQAQ</sequence>
<dbReference type="RefSeq" id="WP_078930882.1">
    <property type="nucleotide sequence ID" value="NZ_FUXC01000005.1"/>
</dbReference>